<sequence>MRKKIIAVSTIALIVLISTVVFAWFISTESIANKFKMGTIKVEVLEPGFEDITDVSTGTYTKNVQVASLGTKRTYVRVRLIPEWSEPSLPISNVQLNLNLGDWVDGGDGHYYYKYYLAKDQVTSLLLESVTFTSLGPEYYGKILSIKAVAEGAQITHNAWKDIWGISTLPFPEGVPAP</sequence>
<proteinExistence type="predicted"/>
<dbReference type="RefSeq" id="WP_256312218.1">
    <property type="nucleotide sequence ID" value="NZ_JANGAC010000013.1"/>
</dbReference>
<dbReference type="EMBL" id="JANGAC010000013">
    <property type="protein sequence ID" value="MCQ4924471.1"/>
    <property type="molecule type" value="Genomic_DNA"/>
</dbReference>
<accession>A0ABT1SDB4</accession>
<reference evidence="1 2" key="1">
    <citation type="submission" date="2022-06" db="EMBL/GenBank/DDBJ databases">
        <title>Isolation of gut microbiota from human fecal samples.</title>
        <authorList>
            <person name="Pamer E.G."/>
            <person name="Barat B."/>
            <person name="Waligurski E."/>
            <person name="Medina S."/>
            <person name="Paddock L."/>
            <person name="Mostad J."/>
        </authorList>
    </citation>
    <scope>NUCLEOTIDE SEQUENCE [LARGE SCALE GENOMIC DNA]</scope>
    <source>
        <strain evidence="1 2">DFI.7.95</strain>
    </source>
</reference>
<dbReference type="Proteomes" id="UP001524478">
    <property type="component" value="Unassembled WGS sequence"/>
</dbReference>
<comment type="caution">
    <text evidence="1">The sequence shown here is derived from an EMBL/GenBank/DDBJ whole genome shotgun (WGS) entry which is preliminary data.</text>
</comment>
<gene>
    <name evidence="1" type="ORF">NE686_15325</name>
</gene>
<protein>
    <recommendedName>
        <fullName evidence="3">SipW-cognate class signal peptide</fullName>
    </recommendedName>
</protein>
<name>A0ABT1SDB4_9FIRM</name>
<evidence type="ECO:0008006" key="3">
    <source>
        <dbReference type="Google" id="ProtNLM"/>
    </source>
</evidence>
<organism evidence="1 2">
    <name type="scientific">Tissierella carlieri</name>
    <dbReference type="NCBI Taxonomy" id="689904"/>
    <lineage>
        <taxon>Bacteria</taxon>
        <taxon>Bacillati</taxon>
        <taxon>Bacillota</taxon>
        <taxon>Tissierellia</taxon>
        <taxon>Tissierellales</taxon>
        <taxon>Tissierellaceae</taxon>
        <taxon>Tissierella</taxon>
    </lineage>
</organism>
<evidence type="ECO:0000313" key="1">
    <source>
        <dbReference type="EMBL" id="MCQ4924471.1"/>
    </source>
</evidence>
<keyword evidence="2" id="KW-1185">Reference proteome</keyword>
<evidence type="ECO:0000313" key="2">
    <source>
        <dbReference type="Proteomes" id="UP001524478"/>
    </source>
</evidence>